<sequence length="78" mass="8344">MSGPHRQAQGSTGTVRGGCIEIGAAAYQFANDRHIADETGGTQRQSTIAVDIRCFDVSIVIKRRGDPVQTVGSDRLDQ</sequence>
<gene>
    <name evidence="1" type="ORF">SDC9_199217</name>
</gene>
<dbReference type="AlphaFoldDB" id="A0A645IM78"/>
<dbReference type="EMBL" id="VSSQ01116799">
    <property type="protein sequence ID" value="MPN51569.1"/>
    <property type="molecule type" value="Genomic_DNA"/>
</dbReference>
<accession>A0A645IM78</accession>
<evidence type="ECO:0000313" key="1">
    <source>
        <dbReference type="EMBL" id="MPN51569.1"/>
    </source>
</evidence>
<comment type="caution">
    <text evidence="1">The sequence shown here is derived from an EMBL/GenBank/DDBJ whole genome shotgun (WGS) entry which is preliminary data.</text>
</comment>
<name>A0A645IM78_9ZZZZ</name>
<reference evidence="1" key="1">
    <citation type="submission" date="2019-08" db="EMBL/GenBank/DDBJ databases">
        <authorList>
            <person name="Kucharzyk K."/>
            <person name="Murdoch R.W."/>
            <person name="Higgins S."/>
            <person name="Loffler F."/>
        </authorList>
    </citation>
    <scope>NUCLEOTIDE SEQUENCE</scope>
</reference>
<proteinExistence type="predicted"/>
<organism evidence="1">
    <name type="scientific">bioreactor metagenome</name>
    <dbReference type="NCBI Taxonomy" id="1076179"/>
    <lineage>
        <taxon>unclassified sequences</taxon>
        <taxon>metagenomes</taxon>
        <taxon>ecological metagenomes</taxon>
    </lineage>
</organism>
<protein>
    <submittedName>
        <fullName evidence="1">Uncharacterized protein</fullName>
    </submittedName>
</protein>